<gene>
    <name evidence="1" type="ORF">CWI81_01925</name>
</gene>
<comment type="caution">
    <text evidence="1">The sequence shown here is derived from an EMBL/GenBank/DDBJ whole genome shotgun (WGS) entry which is preliminary data.</text>
</comment>
<keyword evidence="2" id="KW-1185">Reference proteome</keyword>
<dbReference type="Proteomes" id="UP000287908">
    <property type="component" value="Unassembled WGS sequence"/>
</dbReference>
<dbReference type="AlphaFoldDB" id="A0A432ZH61"/>
<evidence type="ECO:0000313" key="2">
    <source>
        <dbReference type="Proteomes" id="UP000287908"/>
    </source>
</evidence>
<dbReference type="RefSeq" id="WP_126783543.1">
    <property type="nucleotide sequence ID" value="NZ_PIQF01000001.1"/>
</dbReference>
<reference evidence="1 2" key="1">
    <citation type="journal article" date="2011" name="Front. Microbiol.">
        <title>Genomic signatures of strain selection and enhancement in Bacillus atrophaeus var. globigii, a historical biowarfare simulant.</title>
        <authorList>
            <person name="Gibbons H.S."/>
            <person name="Broomall S.M."/>
            <person name="McNew L.A."/>
            <person name="Daligault H."/>
            <person name="Chapman C."/>
            <person name="Bruce D."/>
            <person name="Karavis M."/>
            <person name="Krepps M."/>
            <person name="McGregor P.A."/>
            <person name="Hong C."/>
            <person name="Park K.H."/>
            <person name="Akmal A."/>
            <person name="Feldman A."/>
            <person name="Lin J.S."/>
            <person name="Chang W.E."/>
            <person name="Higgs B.W."/>
            <person name="Demirev P."/>
            <person name="Lindquist J."/>
            <person name="Liem A."/>
            <person name="Fochler E."/>
            <person name="Read T.D."/>
            <person name="Tapia R."/>
            <person name="Johnson S."/>
            <person name="Bishop-Lilly K.A."/>
            <person name="Detter C."/>
            <person name="Han C."/>
            <person name="Sozhamannan S."/>
            <person name="Rosenzweig C.N."/>
            <person name="Skowronski E.W."/>
        </authorList>
    </citation>
    <scope>NUCLEOTIDE SEQUENCE [LARGE SCALE GENOMIC DNA]</scope>
    <source>
        <strain evidence="1 2">CL-SP19</strain>
    </source>
</reference>
<accession>A0A432ZH61</accession>
<proteinExistence type="predicted"/>
<name>A0A432ZH61_9GAMM</name>
<evidence type="ECO:0000313" key="1">
    <source>
        <dbReference type="EMBL" id="RUO77269.1"/>
    </source>
</evidence>
<sequence length="128" mass="14740">MPQQAGIVLLSTVLFSLLLSSAVTAVVGQRLEYDKLYADVVINSVINRQNLLRTLAQQLQRWPTELELMSYQQDQLISWSFDVVQQQPMIWQLPLARPQWQRRLIQRLGGQVVGNHWLITETQSIVAD</sequence>
<organism evidence="1 2">
    <name type="scientific">Idiomarina seosinensis</name>
    <dbReference type="NCBI Taxonomy" id="281739"/>
    <lineage>
        <taxon>Bacteria</taxon>
        <taxon>Pseudomonadati</taxon>
        <taxon>Pseudomonadota</taxon>
        <taxon>Gammaproteobacteria</taxon>
        <taxon>Alteromonadales</taxon>
        <taxon>Idiomarinaceae</taxon>
        <taxon>Idiomarina</taxon>
    </lineage>
</organism>
<dbReference type="EMBL" id="PIQF01000001">
    <property type="protein sequence ID" value="RUO77269.1"/>
    <property type="molecule type" value="Genomic_DNA"/>
</dbReference>
<protein>
    <submittedName>
        <fullName evidence="1">Uncharacterized protein</fullName>
    </submittedName>
</protein>